<sequence>MGMLTSFTAKKLEKQLTYERNVLRDLSYRELCRRVHTYWQRYMIISHVIENICIDVAVEAYLLGAHYSRFAYYGEKIETVKSRCIDEYEQLIHELHEYMKQWRDGIYDVCARYIDVWWEEGMEKGLRRQKLRLK</sequence>
<proteinExistence type="predicted"/>
<dbReference type="RefSeq" id="WP_042535896.1">
    <property type="nucleotide sequence ID" value="NZ_JXTG01000014.1"/>
</dbReference>
<dbReference type="Pfam" id="PF10730">
    <property type="entry name" value="DUF2521"/>
    <property type="match status" value="1"/>
</dbReference>
<name>A0A0D0G5C8_9BACL</name>
<protein>
    <recommendedName>
        <fullName evidence="3">DUF2521 domain-containing protein</fullName>
    </recommendedName>
</protein>
<dbReference type="InterPro" id="IPR019667">
    <property type="entry name" value="Uncharacterised_YbaK"/>
</dbReference>
<comment type="caution">
    <text evidence="1">The sequence shown here is derived from an EMBL/GenBank/DDBJ whole genome shotgun (WGS) entry which is preliminary data.</text>
</comment>
<gene>
    <name evidence="1" type="ORF">JV16_02299</name>
</gene>
<dbReference type="EMBL" id="JXTG01000014">
    <property type="protein sequence ID" value="KIP20585.1"/>
    <property type="molecule type" value="Genomic_DNA"/>
</dbReference>
<reference evidence="1 2" key="1">
    <citation type="submission" date="2015-01" db="EMBL/GenBank/DDBJ databases">
        <title>Genome sequence of Anoxybacillus ayderensis strain AB04.</title>
        <authorList>
            <person name="Belduz A.O."/>
            <person name="Canakci S."/>
            <person name="Chan K.-G."/>
            <person name="Kahar U.M."/>
            <person name="Yaakob A.S."/>
            <person name="Chan C.S."/>
            <person name="Goh K.M."/>
        </authorList>
    </citation>
    <scope>NUCLEOTIDE SEQUENCE [LARGE SCALE GENOMIC DNA]</scope>
    <source>
        <strain evidence="1 2">AB04</strain>
    </source>
</reference>
<evidence type="ECO:0008006" key="3">
    <source>
        <dbReference type="Google" id="ProtNLM"/>
    </source>
</evidence>
<dbReference type="Proteomes" id="UP000032047">
    <property type="component" value="Unassembled WGS sequence"/>
</dbReference>
<dbReference type="AlphaFoldDB" id="A0A0D0G5C8"/>
<accession>A0A0D0G5C8</accession>
<organism evidence="1 2">
    <name type="scientific">Anoxybacillus ayderensis</name>
    <dbReference type="NCBI Taxonomy" id="265546"/>
    <lineage>
        <taxon>Bacteria</taxon>
        <taxon>Bacillati</taxon>
        <taxon>Bacillota</taxon>
        <taxon>Bacilli</taxon>
        <taxon>Bacillales</taxon>
        <taxon>Anoxybacillaceae</taxon>
        <taxon>Anoxybacillus</taxon>
    </lineage>
</organism>
<evidence type="ECO:0000313" key="1">
    <source>
        <dbReference type="EMBL" id="KIP20585.1"/>
    </source>
</evidence>
<evidence type="ECO:0000313" key="2">
    <source>
        <dbReference type="Proteomes" id="UP000032047"/>
    </source>
</evidence>
<keyword evidence="2" id="KW-1185">Reference proteome</keyword>
<dbReference type="PATRIC" id="fig|265546.4.peg.2313"/>